<gene>
    <name evidence="1" type="ORF">J2I48_10135</name>
</gene>
<organism evidence="1 2">
    <name type="scientific">Fibrella aquatilis</name>
    <dbReference type="NCBI Taxonomy" id="2817059"/>
    <lineage>
        <taxon>Bacteria</taxon>
        <taxon>Pseudomonadati</taxon>
        <taxon>Bacteroidota</taxon>
        <taxon>Cytophagia</taxon>
        <taxon>Cytophagales</taxon>
        <taxon>Spirosomataceae</taxon>
        <taxon>Fibrella</taxon>
    </lineage>
</organism>
<dbReference type="Proteomes" id="UP000664795">
    <property type="component" value="Unassembled WGS sequence"/>
</dbReference>
<evidence type="ECO:0000313" key="1">
    <source>
        <dbReference type="EMBL" id="MBO0931354.1"/>
    </source>
</evidence>
<dbReference type="RefSeq" id="WP_207335316.1">
    <property type="nucleotide sequence ID" value="NZ_JAFMYU010000006.1"/>
</dbReference>
<reference evidence="1 2" key="1">
    <citation type="submission" date="2021-03" db="EMBL/GenBank/DDBJ databases">
        <title>Fibrella sp. HMF5036 genome sequencing and assembly.</title>
        <authorList>
            <person name="Kang H."/>
            <person name="Kim H."/>
            <person name="Bae S."/>
            <person name="Joh K."/>
        </authorList>
    </citation>
    <scope>NUCLEOTIDE SEQUENCE [LARGE SCALE GENOMIC DNA]</scope>
    <source>
        <strain evidence="1 2">HMF5036</strain>
    </source>
</reference>
<name>A0A939G3F8_9BACT</name>
<dbReference type="EMBL" id="JAFMYU010000006">
    <property type="protein sequence ID" value="MBO0931354.1"/>
    <property type="molecule type" value="Genomic_DNA"/>
</dbReference>
<sequence>MQVLIGKYSLMALVLIVGSATHLYAQEPYIPGVTDITTITTPSELDSAGMVKFLKKSCQDTTQFVQQVVDCEGFVEYRDDLKSYVISTGVPNTIDSVWVGIVCNWPQASRWLGKRVVFNGRYFQARGFDPKYGGETIYYLHLSAIR</sequence>
<accession>A0A939G3F8</accession>
<comment type="caution">
    <text evidence="1">The sequence shown here is derived from an EMBL/GenBank/DDBJ whole genome shotgun (WGS) entry which is preliminary data.</text>
</comment>
<dbReference type="AlphaFoldDB" id="A0A939G3F8"/>
<proteinExistence type="predicted"/>
<protein>
    <submittedName>
        <fullName evidence="1">Uncharacterized protein</fullName>
    </submittedName>
</protein>
<evidence type="ECO:0000313" key="2">
    <source>
        <dbReference type="Proteomes" id="UP000664795"/>
    </source>
</evidence>
<keyword evidence="2" id="KW-1185">Reference proteome</keyword>